<sequence length="379" mass="40826">MLVKAFFRWAETARAGDRAKAANAFGRAYLTSAMTEDERQAALMAMTYLLDDPSPLVRQGLAEALGHSADAPRSLILALAEDQPEIASRVILFSPVLSEADLVELCGRGGSYTRAFVAARPHLAATVAAALAEIGDGCDVLVLLDNATAQLSAFSLIRIAERFGDREAVRGALLARNDLPAQARNLLVRQVAEAFSEAALLRLSLGEVKSRALCRNVQASAAAAIAGEVDPAEMPDLVEDMRRAGQLTPAFLMQVLCQGHADFFAVAIEMLSGLDERRVRSILAGGRLHAVKALVQAAGLDHTIAPLFAEAVLLWRETIRTSTEAQRAMICEGLLKRGKALTQGPEAAALLTLVHQLWREEERRMTRQQARLFALEAAA</sequence>
<name>A0ABU0IE80_9HYPH</name>
<keyword evidence="2" id="KW-1185">Reference proteome</keyword>
<gene>
    <name evidence="1" type="ORF">QO005_002288</name>
</gene>
<dbReference type="Pfam" id="PF10098">
    <property type="entry name" value="DUF2336"/>
    <property type="match status" value="1"/>
</dbReference>
<dbReference type="EMBL" id="JAUSWH010000006">
    <property type="protein sequence ID" value="MDQ0455948.1"/>
    <property type="molecule type" value="Genomic_DNA"/>
</dbReference>
<reference evidence="1 2" key="1">
    <citation type="submission" date="2023-07" db="EMBL/GenBank/DDBJ databases">
        <title>Genomic Encyclopedia of Type Strains, Phase IV (KMG-IV): sequencing the most valuable type-strain genomes for metagenomic binning, comparative biology and taxonomic classification.</title>
        <authorList>
            <person name="Goeker M."/>
        </authorList>
    </citation>
    <scope>NUCLEOTIDE SEQUENCE [LARGE SCALE GENOMIC DNA]</scope>
    <source>
        <strain evidence="1 2">DSM 100301</strain>
    </source>
</reference>
<evidence type="ECO:0000313" key="2">
    <source>
        <dbReference type="Proteomes" id="UP001235269"/>
    </source>
</evidence>
<dbReference type="InterPro" id="IPR019285">
    <property type="entry name" value="DUF2336"/>
</dbReference>
<organism evidence="1 2">
    <name type="scientific">Rhizobium paknamense</name>
    <dbReference type="NCBI Taxonomy" id="1206817"/>
    <lineage>
        <taxon>Bacteria</taxon>
        <taxon>Pseudomonadati</taxon>
        <taxon>Pseudomonadota</taxon>
        <taxon>Alphaproteobacteria</taxon>
        <taxon>Hyphomicrobiales</taxon>
        <taxon>Rhizobiaceae</taxon>
        <taxon>Rhizobium/Agrobacterium group</taxon>
        <taxon>Rhizobium</taxon>
    </lineage>
</organism>
<dbReference type="InterPro" id="IPR014598">
    <property type="entry name" value="UCP035865"/>
</dbReference>
<comment type="caution">
    <text evidence="1">The sequence shown here is derived from an EMBL/GenBank/DDBJ whole genome shotgun (WGS) entry which is preliminary data.</text>
</comment>
<dbReference type="RefSeq" id="WP_307158151.1">
    <property type="nucleotide sequence ID" value="NZ_JAUSWH010000006.1"/>
</dbReference>
<evidence type="ECO:0000313" key="1">
    <source>
        <dbReference type="EMBL" id="MDQ0455948.1"/>
    </source>
</evidence>
<proteinExistence type="predicted"/>
<protein>
    <submittedName>
        <fullName evidence="1">Uncharacterized protein (DUF2336 family)</fullName>
    </submittedName>
</protein>
<accession>A0ABU0IE80</accession>
<dbReference type="Proteomes" id="UP001235269">
    <property type="component" value="Unassembled WGS sequence"/>
</dbReference>
<dbReference type="PIRSF" id="PIRSF035865">
    <property type="entry name" value="UCP035865"/>
    <property type="match status" value="1"/>
</dbReference>